<accession>A0ABP7T9H2</accession>
<dbReference type="PIRSF" id="PIRSF002849">
    <property type="entry name" value="AAA_ATPase_chaperone_MoxR_prd"/>
    <property type="match status" value="1"/>
</dbReference>
<dbReference type="InterPro" id="IPR041628">
    <property type="entry name" value="ChlI/MoxR_AAA_lid"/>
</dbReference>
<dbReference type="EMBL" id="BAABCR010000003">
    <property type="protein sequence ID" value="GAA4023044.1"/>
    <property type="molecule type" value="Genomic_DNA"/>
</dbReference>
<evidence type="ECO:0000313" key="2">
    <source>
        <dbReference type="EMBL" id="GAA4023044.1"/>
    </source>
</evidence>
<proteinExistence type="predicted"/>
<dbReference type="Proteomes" id="UP001500968">
    <property type="component" value="Unassembled WGS sequence"/>
</dbReference>
<dbReference type="InterPro" id="IPR027417">
    <property type="entry name" value="P-loop_NTPase"/>
</dbReference>
<gene>
    <name evidence="2" type="ORF">GCM10022386_02500</name>
</gene>
<evidence type="ECO:0000313" key="3">
    <source>
        <dbReference type="Proteomes" id="UP001500968"/>
    </source>
</evidence>
<keyword evidence="3" id="KW-1185">Reference proteome</keyword>
<dbReference type="InterPro" id="IPR050764">
    <property type="entry name" value="CbbQ/NirQ/NorQ/GpvN"/>
</dbReference>
<protein>
    <submittedName>
        <fullName evidence="2">MoxR family ATPase</fullName>
    </submittedName>
</protein>
<dbReference type="InterPro" id="IPR011703">
    <property type="entry name" value="ATPase_AAA-3"/>
</dbReference>
<sequence length="334" mass="37659">MENTENFEAQENVNFESRLNLEPLRASIDKIKAEMETVIVGQHKMIDQLLVSILANGHVLIEGVPGVAKTLTAKIIAKTLSIDFSRIQFTPDLMPSDILGTSVFDLKKSEFEFKKGPVFSNLILIDEINRAPAKTQAALFEVMEERQITIDGHCYTLEQPFIVLATQNPIEQEGTYRLPEAQLDRFLFKINIDYPKLNEEIDIINREHTLQNKGKLEDIQTVLAASDIINYQQLVKQILVEPNLLEYIAKLVVNTRENAFLYLGASPRASIAILNAAKGFAAIRGRDFVTPEDIKDAAIPVLQHRVIVTPEREMEGLTSVEIIKQIIESIEIPR</sequence>
<reference evidence="3" key="1">
    <citation type="journal article" date="2019" name="Int. J. Syst. Evol. Microbiol.">
        <title>The Global Catalogue of Microorganisms (GCM) 10K type strain sequencing project: providing services to taxonomists for standard genome sequencing and annotation.</title>
        <authorList>
            <consortium name="The Broad Institute Genomics Platform"/>
            <consortium name="The Broad Institute Genome Sequencing Center for Infectious Disease"/>
            <person name="Wu L."/>
            <person name="Ma J."/>
        </authorList>
    </citation>
    <scope>NUCLEOTIDE SEQUENCE [LARGE SCALE GENOMIC DNA]</scope>
    <source>
        <strain evidence="3">JCM 17064</strain>
    </source>
</reference>
<dbReference type="PANTHER" id="PTHR42759">
    <property type="entry name" value="MOXR FAMILY PROTEIN"/>
    <property type="match status" value="1"/>
</dbReference>
<feature type="domain" description="AAA+ ATPase" evidence="1">
    <location>
        <begin position="55"/>
        <end position="196"/>
    </location>
</feature>
<dbReference type="RefSeq" id="WP_324691883.1">
    <property type="nucleotide sequence ID" value="NZ_BAABCR010000003.1"/>
</dbReference>
<dbReference type="Pfam" id="PF07726">
    <property type="entry name" value="AAA_3"/>
    <property type="match status" value="1"/>
</dbReference>
<evidence type="ECO:0000259" key="1">
    <source>
        <dbReference type="SMART" id="SM00382"/>
    </source>
</evidence>
<organism evidence="2 3">
    <name type="scientific">Flavobacterium cheonhonense</name>
    <dbReference type="NCBI Taxonomy" id="706185"/>
    <lineage>
        <taxon>Bacteria</taxon>
        <taxon>Pseudomonadati</taxon>
        <taxon>Bacteroidota</taxon>
        <taxon>Flavobacteriia</taxon>
        <taxon>Flavobacteriales</taxon>
        <taxon>Flavobacteriaceae</taxon>
        <taxon>Flavobacterium</taxon>
    </lineage>
</organism>
<dbReference type="Pfam" id="PF17863">
    <property type="entry name" value="AAA_lid_2"/>
    <property type="match status" value="1"/>
</dbReference>
<name>A0ABP7T9H2_9FLAO</name>
<comment type="caution">
    <text evidence="2">The sequence shown here is derived from an EMBL/GenBank/DDBJ whole genome shotgun (WGS) entry which is preliminary data.</text>
</comment>
<dbReference type="PANTHER" id="PTHR42759:SF1">
    <property type="entry name" value="MAGNESIUM-CHELATASE SUBUNIT CHLD"/>
    <property type="match status" value="1"/>
</dbReference>
<dbReference type="InterPro" id="IPR003593">
    <property type="entry name" value="AAA+_ATPase"/>
</dbReference>
<dbReference type="Gene3D" id="3.40.50.300">
    <property type="entry name" value="P-loop containing nucleotide triphosphate hydrolases"/>
    <property type="match status" value="1"/>
</dbReference>
<dbReference type="SMART" id="SM00382">
    <property type="entry name" value="AAA"/>
    <property type="match status" value="1"/>
</dbReference>
<dbReference type="Gene3D" id="1.10.8.80">
    <property type="entry name" value="Magnesium chelatase subunit I, C-Terminal domain"/>
    <property type="match status" value="1"/>
</dbReference>
<dbReference type="SUPFAM" id="SSF52540">
    <property type="entry name" value="P-loop containing nucleoside triphosphate hydrolases"/>
    <property type="match status" value="1"/>
</dbReference>